<dbReference type="EMBL" id="KV454297">
    <property type="protein sequence ID" value="ODQ71728.1"/>
    <property type="molecule type" value="Genomic_DNA"/>
</dbReference>
<dbReference type="Proteomes" id="UP000094385">
    <property type="component" value="Unassembled WGS sequence"/>
</dbReference>
<dbReference type="InterPro" id="IPR036291">
    <property type="entry name" value="NAD(P)-bd_dom_sf"/>
</dbReference>
<dbReference type="PANTHER" id="PTHR14097">
    <property type="entry name" value="OXIDOREDUCTASE HTATIP2"/>
    <property type="match status" value="1"/>
</dbReference>
<keyword evidence="2" id="KW-1185">Reference proteome</keyword>
<proteinExistence type="predicted"/>
<dbReference type="Gene3D" id="3.40.50.720">
    <property type="entry name" value="NAD(P)-binding Rossmann-like Domain"/>
    <property type="match status" value="1"/>
</dbReference>
<sequence length="246" mass="26617">MHIILTGATGTVGSAVLHYCLASPKVTQLSILSRRPFSLPSGDHLDIQKANIIIHEDYSTYPDELSMKLKGADGCIWAQGISQTQVKKDEYVRITHDYPLAAAKSFSSLSNTGKFNFIYVSGEGADPTENSKLLFGRIKGLTESELLSLPSTSTWEALRVFNVRPGYVDPPNPDRPRPLVLRLLVDYALAPAFRQFLPSQVTPVKVLAKVLVDLATSDGNALQGGPGIEGGGRTLRNVAIRSLGEA</sequence>
<dbReference type="STRING" id="675824.A0A1E3Q2E0"/>
<evidence type="ECO:0008006" key="3">
    <source>
        <dbReference type="Google" id="ProtNLM"/>
    </source>
</evidence>
<feature type="non-terminal residue" evidence="1">
    <location>
        <position position="1"/>
    </location>
</feature>
<gene>
    <name evidence="1" type="ORF">LIPSTDRAFT_73461</name>
</gene>
<organism evidence="1 2">
    <name type="scientific">Lipomyces starkeyi NRRL Y-11557</name>
    <dbReference type="NCBI Taxonomy" id="675824"/>
    <lineage>
        <taxon>Eukaryota</taxon>
        <taxon>Fungi</taxon>
        <taxon>Dikarya</taxon>
        <taxon>Ascomycota</taxon>
        <taxon>Saccharomycotina</taxon>
        <taxon>Lipomycetes</taxon>
        <taxon>Lipomycetales</taxon>
        <taxon>Lipomycetaceae</taxon>
        <taxon>Lipomyces</taxon>
    </lineage>
</organism>
<accession>A0A1E3Q2E0</accession>
<evidence type="ECO:0000313" key="2">
    <source>
        <dbReference type="Proteomes" id="UP000094385"/>
    </source>
</evidence>
<protein>
    <recommendedName>
        <fullName evidence="3">NAD(P)-binding domain-containing protein</fullName>
    </recommendedName>
</protein>
<dbReference type="AlphaFoldDB" id="A0A1E3Q2E0"/>
<reference evidence="1 2" key="1">
    <citation type="journal article" date="2016" name="Proc. Natl. Acad. Sci. U.S.A.">
        <title>Comparative genomics of biotechnologically important yeasts.</title>
        <authorList>
            <person name="Riley R."/>
            <person name="Haridas S."/>
            <person name="Wolfe K.H."/>
            <person name="Lopes M.R."/>
            <person name="Hittinger C.T."/>
            <person name="Goeker M."/>
            <person name="Salamov A.A."/>
            <person name="Wisecaver J.H."/>
            <person name="Long T.M."/>
            <person name="Calvey C.H."/>
            <person name="Aerts A.L."/>
            <person name="Barry K.W."/>
            <person name="Choi C."/>
            <person name="Clum A."/>
            <person name="Coughlan A.Y."/>
            <person name="Deshpande S."/>
            <person name="Douglass A.P."/>
            <person name="Hanson S.J."/>
            <person name="Klenk H.-P."/>
            <person name="LaButti K.M."/>
            <person name="Lapidus A."/>
            <person name="Lindquist E.A."/>
            <person name="Lipzen A.M."/>
            <person name="Meier-Kolthoff J.P."/>
            <person name="Ohm R.A."/>
            <person name="Otillar R.P."/>
            <person name="Pangilinan J.L."/>
            <person name="Peng Y."/>
            <person name="Rokas A."/>
            <person name="Rosa C.A."/>
            <person name="Scheuner C."/>
            <person name="Sibirny A.A."/>
            <person name="Slot J.C."/>
            <person name="Stielow J.B."/>
            <person name="Sun H."/>
            <person name="Kurtzman C.P."/>
            <person name="Blackwell M."/>
            <person name="Grigoriev I.V."/>
            <person name="Jeffries T.W."/>
        </authorList>
    </citation>
    <scope>NUCLEOTIDE SEQUENCE [LARGE SCALE GENOMIC DNA]</scope>
    <source>
        <strain evidence="1 2">NRRL Y-11557</strain>
    </source>
</reference>
<dbReference type="SUPFAM" id="SSF51735">
    <property type="entry name" value="NAD(P)-binding Rossmann-fold domains"/>
    <property type="match status" value="1"/>
</dbReference>
<name>A0A1E3Q2E0_LIPST</name>
<dbReference type="PANTHER" id="PTHR14097:SF8">
    <property type="entry name" value="NAD(P)-BINDING DOMAIN-CONTAINING PROTEIN"/>
    <property type="match status" value="1"/>
</dbReference>
<dbReference type="OrthoDB" id="9975943at2759"/>
<evidence type="ECO:0000313" key="1">
    <source>
        <dbReference type="EMBL" id="ODQ71728.1"/>
    </source>
</evidence>